<keyword evidence="1" id="KW-0472">Membrane</keyword>
<feature type="transmembrane region" description="Helical" evidence="1">
    <location>
        <begin position="31"/>
        <end position="53"/>
    </location>
</feature>
<evidence type="ECO:0000313" key="3">
    <source>
        <dbReference type="Proteomes" id="UP000571554"/>
    </source>
</evidence>
<feature type="transmembrane region" description="Helical" evidence="1">
    <location>
        <begin position="74"/>
        <end position="94"/>
    </location>
</feature>
<keyword evidence="1" id="KW-1133">Transmembrane helix</keyword>
<dbReference type="Proteomes" id="UP000571554">
    <property type="component" value="Unassembled WGS sequence"/>
</dbReference>
<name>A0A7W9U2V4_9BURK</name>
<feature type="transmembrane region" description="Helical" evidence="1">
    <location>
        <begin position="291"/>
        <end position="308"/>
    </location>
</feature>
<feature type="transmembrane region" description="Helical" evidence="1">
    <location>
        <begin position="237"/>
        <end position="255"/>
    </location>
</feature>
<accession>A0A7W9U2V4</accession>
<dbReference type="RefSeq" id="WP_183727363.1">
    <property type="nucleotide sequence ID" value="NZ_JACHBW010000014.1"/>
</dbReference>
<feature type="transmembrane region" description="Helical" evidence="1">
    <location>
        <begin position="194"/>
        <end position="217"/>
    </location>
</feature>
<evidence type="ECO:0000256" key="1">
    <source>
        <dbReference type="SAM" id="Phobius"/>
    </source>
</evidence>
<evidence type="ECO:0000313" key="2">
    <source>
        <dbReference type="EMBL" id="MBB6104915.1"/>
    </source>
</evidence>
<feature type="transmembrane region" description="Helical" evidence="1">
    <location>
        <begin position="138"/>
        <end position="159"/>
    </location>
</feature>
<keyword evidence="3" id="KW-1185">Reference proteome</keyword>
<dbReference type="AlphaFoldDB" id="A0A7W9U2V4"/>
<proteinExistence type="predicted"/>
<sequence length="406" mass="44994">MDIGTVMNTLRDPAGVPAQPVVFQILMVLTWVLHIAFVHLALGAAGLAIFAFHRRRHGPHWERLSLALTKVAKVAVSLLIVLGVGPLLFTQVIYDPQWYTSNVLSGRWAIAFIFTLIVAYCCWFAFYHANRAGARRYIGVYAWIALALFCLDGLIMHALSYQALLPQRWMDWYAPGGVVDTRGAALHAIQWPRYVFIMGLSVPGIGLFLIAYTHYFAVRADYEAKWLDFVRTLGRRLARWGFALSIVPMLAWQAALPAGSGLLTDPLGWLIVATLAAMALWMRGDKDTTHGYLPLAGGVALLGALAIWREVIRVHYLRPLGYDVQTYKVHVDWPSTVLFFATLAGIGGLVGGFYLLLLYRSGRTQGIYTADRSVSRMGTGAVAVLGVWIAVFLAYGIAISVRDTFY</sequence>
<feature type="transmembrane region" description="Helical" evidence="1">
    <location>
        <begin position="380"/>
        <end position="401"/>
    </location>
</feature>
<dbReference type="EMBL" id="JACHBW010000014">
    <property type="protein sequence ID" value="MBB6104915.1"/>
    <property type="molecule type" value="Genomic_DNA"/>
</dbReference>
<keyword evidence="1" id="KW-0812">Transmembrane</keyword>
<reference evidence="2 3" key="1">
    <citation type="submission" date="2020-08" db="EMBL/GenBank/DDBJ databases">
        <title>Above-ground endophytic microbial communities from plants in different locations in the United States.</title>
        <authorList>
            <person name="Frank C."/>
        </authorList>
    </citation>
    <scope>NUCLEOTIDE SEQUENCE [LARGE SCALE GENOMIC DNA]</scope>
    <source>
        <strain evidence="2 3">WP4_2_2</strain>
    </source>
</reference>
<gene>
    <name evidence="2" type="ORF">F4827_004780</name>
</gene>
<feature type="transmembrane region" description="Helical" evidence="1">
    <location>
        <begin position="106"/>
        <end position="126"/>
    </location>
</feature>
<feature type="transmembrane region" description="Helical" evidence="1">
    <location>
        <begin position="337"/>
        <end position="359"/>
    </location>
</feature>
<organism evidence="2 3">
    <name type="scientific">Paraburkholderia bannensis</name>
    <dbReference type="NCBI Taxonomy" id="765414"/>
    <lineage>
        <taxon>Bacteria</taxon>
        <taxon>Pseudomonadati</taxon>
        <taxon>Pseudomonadota</taxon>
        <taxon>Betaproteobacteria</taxon>
        <taxon>Burkholderiales</taxon>
        <taxon>Burkholderiaceae</taxon>
        <taxon>Paraburkholderia</taxon>
    </lineage>
</organism>
<protein>
    <submittedName>
        <fullName evidence="2">Uncharacterized protein</fullName>
    </submittedName>
</protein>
<comment type="caution">
    <text evidence="2">The sequence shown here is derived from an EMBL/GenBank/DDBJ whole genome shotgun (WGS) entry which is preliminary data.</text>
</comment>
<feature type="transmembrane region" description="Helical" evidence="1">
    <location>
        <begin position="267"/>
        <end position="284"/>
    </location>
</feature>